<gene>
    <name evidence="2" type="ORF">N4264_11640</name>
</gene>
<reference evidence="2" key="1">
    <citation type="submission" date="2022-09" db="EMBL/GenBank/DDBJ databases">
        <title>Tahibacter sp. nov., isolated from a fresh water.</title>
        <authorList>
            <person name="Baek J.H."/>
            <person name="Lee J.K."/>
            <person name="Kim J.M."/>
            <person name="Jeon C.O."/>
        </authorList>
    </citation>
    <scope>NUCLEOTIDE SEQUENCE</scope>
    <source>
        <strain evidence="2">W38</strain>
    </source>
</reference>
<dbReference type="EMBL" id="CP104694">
    <property type="protein sequence ID" value="UXI70253.1"/>
    <property type="molecule type" value="Genomic_DNA"/>
</dbReference>
<keyword evidence="1" id="KW-1133">Transmembrane helix</keyword>
<name>A0ABY6BJR4_9GAMM</name>
<keyword evidence="1" id="KW-0472">Membrane</keyword>
<evidence type="ECO:0000313" key="2">
    <source>
        <dbReference type="EMBL" id="UXI70253.1"/>
    </source>
</evidence>
<evidence type="ECO:0000256" key="1">
    <source>
        <dbReference type="SAM" id="Phobius"/>
    </source>
</evidence>
<feature type="transmembrane region" description="Helical" evidence="1">
    <location>
        <begin position="52"/>
        <end position="75"/>
    </location>
</feature>
<sequence>MNSFTLTIVDDPANTTVYKGPGFAAAVRAEKVIRCLRQEFPGFQFDTTRDDALTWLAASVEVVGPVAFGQFLVFLRASLLRSGTRLRPDQETVAHQCRVVDTEAYRVA</sequence>
<protein>
    <submittedName>
        <fullName evidence="2">Uncharacterized protein</fullName>
    </submittedName>
</protein>
<accession>A0ABY6BJR4</accession>
<evidence type="ECO:0000313" key="3">
    <source>
        <dbReference type="Proteomes" id="UP001064632"/>
    </source>
</evidence>
<proteinExistence type="predicted"/>
<organism evidence="2 3">
    <name type="scientific">Tahibacter amnicola</name>
    <dbReference type="NCBI Taxonomy" id="2976241"/>
    <lineage>
        <taxon>Bacteria</taxon>
        <taxon>Pseudomonadati</taxon>
        <taxon>Pseudomonadota</taxon>
        <taxon>Gammaproteobacteria</taxon>
        <taxon>Lysobacterales</taxon>
        <taxon>Rhodanobacteraceae</taxon>
        <taxon>Tahibacter</taxon>
    </lineage>
</organism>
<keyword evidence="3" id="KW-1185">Reference proteome</keyword>
<dbReference type="RefSeq" id="WP_261697204.1">
    <property type="nucleotide sequence ID" value="NZ_CP104694.1"/>
</dbReference>
<dbReference type="Proteomes" id="UP001064632">
    <property type="component" value="Chromosome"/>
</dbReference>
<keyword evidence="1" id="KW-0812">Transmembrane</keyword>